<protein>
    <recommendedName>
        <fullName evidence="1">Ubiquitin carboxyl-terminal hydrolase</fullName>
        <ecNumber evidence="1">3.4.19.12</ecNumber>
    </recommendedName>
</protein>
<dbReference type="InterPro" id="IPR028889">
    <property type="entry name" value="USP"/>
</dbReference>
<feature type="region of interest" description="Disordered" evidence="2">
    <location>
        <begin position="425"/>
        <end position="445"/>
    </location>
</feature>
<dbReference type="GO" id="GO:0016579">
    <property type="term" value="P:protein deubiquitination"/>
    <property type="evidence" value="ECO:0007669"/>
    <property type="project" value="InterPro"/>
</dbReference>
<dbReference type="Gene3D" id="3.90.70.10">
    <property type="entry name" value="Cysteine proteinases"/>
    <property type="match status" value="3"/>
</dbReference>
<dbReference type="AlphaFoldDB" id="A0A9Q1DRE7"/>
<evidence type="ECO:0000313" key="4">
    <source>
        <dbReference type="EMBL" id="KAJ8279067.1"/>
    </source>
</evidence>
<feature type="compositionally biased region" description="Basic and acidic residues" evidence="2">
    <location>
        <begin position="433"/>
        <end position="445"/>
    </location>
</feature>
<dbReference type="EC" id="3.4.19.12" evidence="1"/>
<comment type="caution">
    <text evidence="4">The sequence shown here is derived from an EMBL/GenBank/DDBJ whole genome shotgun (WGS) entry which is preliminary data.</text>
</comment>
<dbReference type="CDD" id="cd02671">
    <property type="entry name" value="Peptidase_C19O"/>
    <property type="match status" value="1"/>
</dbReference>
<feature type="region of interest" description="Disordered" evidence="2">
    <location>
        <begin position="228"/>
        <end position="390"/>
    </location>
</feature>
<dbReference type="InterPro" id="IPR001394">
    <property type="entry name" value="Peptidase_C19_UCH"/>
</dbReference>
<sequence>MPGLQSDCTVAAAASPLKKSRLSLKFFQKKETKRALDFSDALVEEQKTTEPEGPDIPKNDCDQVVPDPHQPPTLPCERRENLMPFVGLNNLGNTCYLNSVLQVLYYCPGFKDGIKKLYNLLSKMKETLKNDAVKSELQGVEADLPVNMELLGSFHSLILSVEQLQSSFLLNPEKHGDGDLATPPRRLLNVLRQLNPMYEGYLQHDAQEVLQCILGYIQEACETIKEEHKSDVSAEQPQATEEQPRDTDEQPQHLQAEGATEPETTTPEVTGGTAESQLKDPEQEENLEGQVNGKRKSDTEAGNAKKKSKTKKCTENPGYLTQSKRKSSSGISVESPTEDVKVKEEKEEEEEEKSNLEGKGDGTPEGPNKKKRRSRLSWLKPSGKQPSIFSKFRSMGRISAHVGAKVEAGPEEERVALLSCKAEEAPAQPVQKATEKKREDKEEDAHSLDLMERMFQGQLVLRTRCLECERYTERREDFQNISVPVQEDGPHSPYCSPEISPDPKLEPKTLKWAISQFASVERIVGQDKYFCETCHHYTEAERSLLFDKTPEVVTIHLKCFAASSSEIDPYAGLSKVNTPLQTPLRLSLEEWGTRPCKEHYELFAVVMHSGVTISSGHYTAFIKMMDLKEVQLTQREEQEEARPYGPQQEFDDGEVSFNLGSKPNHATPAKAGSKKGLLGGQRSVSSFELGTGKQANPEKTSSTAPDSGKSERTGSGGEEGAVQKSGEEGAVQKSGEEGAVQKSGEEGAVQKSGEEGAVQKSGEEGAVQKSGEEGAVQKSGEEGAVQKSGEEGAVQKSREEGAVQKSGNAGGDAAEEGCVASEGTSSAPAPGSLLDYEGKWMLFDDSEVRLFDEKDFLTACSPETSTTSTPYLLFYKKVCQE</sequence>
<dbReference type="InterPro" id="IPR033815">
    <property type="entry name" value="USP1"/>
</dbReference>
<feature type="compositionally biased region" description="Polar residues" evidence="2">
    <location>
        <begin position="682"/>
        <end position="705"/>
    </location>
</feature>
<dbReference type="PANTHER" id="PTHR24006">
    <property type="entry name" value="UBIQUITIN CARBOXYL-TERMINAL HYDROLASE"/>
    <property type="match status" value="1"/>
</dbReference>
<dbReference type="InterPro" id="IPR050164">
    <property type="entry name" value="Peptidase_C19"/>
</dbReference>
<comment type="similarity">
    <text evidence="1">Belongs to the peptidase C19 family.</text>
</comment>
<dbReference type="PROSITE" id="PS00972">
    <property type="entry name" value="USP_1"/>
    <property type="match status" value="1"/>
</dbReference>
<reference evidence="4" key="1">
    <citation type="journal article" date="2023" name="Science">
        <title>Genome structures resolve the early diversification of teleost fishes.</title>
        <authorList>
            <person name="Parey E."/>
            <person name="Louis A."/>
            <person name="Montfort J."/>
            <person name="Bouchez O."/>
            <person name="Roques C."/>
            <person name="Iampietro C."/>
            <person name="Lluch J."/>
            <person name="Castinel A."/>
            <person name="Donnadieu C."/>
            <person name="Desvignes T."/>
            <person name="Floi Bucao C."/>
            <person name="Jouanno E."/>
            <person name="Wen M."/>
            <person name="Mejri S."/>
            <person name="Dirks R."/>
            <person name="Jansen H."/>
            <person name="Henkel C."/>
            <person name="Chen W.J."/>
            <person name="Zahm M."/>
            <person name="Cabau C."/>
            <person name="Klopp C."/>
            <person name="Thompson A.W."/>
            <person name="Robinson-Rechavi M."/>
            <person name="Braasch I."/>
            <person name="Lecointre G."/>
            <person name="Bobe J."/>
            <person name="Postlethwait J.H."/>
            <person name="Berthelot C."/>
            <person name="Roest Crollius H."/>
            <person name="Guiguen Y."/>
        </authorList>
    </citation>
    <scope>NUCLEOTIDE SEQUENCE</scope>
    <source>
        <strain evidence="4">Concon-B</strain>
    </source>
</reference>
<dbReference type="PROSITE" id="PS50235">
    <property type="entry name" value="USP_3"/>
    <property type="match status" value="1"/>
</dbReference>
<keyword evidence="1" id="KW-0788">Thiol protease</keyword>
<comment type="catalytic activity">
    <reaction evidence="1">
        <text>Thiol-dependent hydrolysis of ester, thioester, amide, peptide and isopeptide bonds formed by the C-terminal Gly of ubiquitin (a 76-residue protein attached to proteins as an intracellular targeting signal).</text>
        <dbReference type="EC" id="3.4.19.12"/>
    </reaction>
</comment>
<dbReference type="OrthoDB" id="10062454at2759"/>
<evidence type="ECO:0000259" key="3">
    <source>
        <dbReference type="PROSITE" id="PS50235"/>
    </source>
</evidence>
<feature type="compositionally biased region" description="Basic and acidic residues" evidence="2">
    <location>
        <begin position="353"/>
        <end position="362"/>
    </location>
</feature>
<feature type="compositionally biased region" description="Low complexity" evidence="2">
    <location>
        <begin position="256"/>
        <end position="275"/>
    </location>
</feature>
<dbReference type="EMBL" id="JAFJMO010000004">
    <property type="protein sequence ID" value="KAJ8279067.1"/>
    <property type="molecule type" value="Genomic_DNA"/>
</dbReference>
<organism evidence="4 5">
    <name type="scientific">Conger conger</name>
    <name type="common">Conger eel</name>
    <name type="synonym">Muraena conger</name>
    <dbReference type="NCBI Taxonomy" id="82655"/>
    <lineage>
        <taxon>Eukaryota</taxon>
        <taxon>Metazoa</taxon>
        <taxon>Chordata</taxon>
        <taxon>Craniata</taxon>
        <taxon>Vertebrata</taxon>
        <taxon>Euteleostomi</taxon>
        <taxon>Actinopterygii</taxon>
        <taxon>Neopterygii</taxon>
        <taxon>Teleostei</taxon>
        <taxon>Anguilliformes</taxon>
        <taxon>Congridae</taxon>
        <taxon>Conger</taxon>
    </lineage>
</organism>
<dbReference type="GO" id="GO:0005634">
    <property type="term" value="C:nucleus"/>
    <property type="evidence" value="ECO:0007669"/>
    <property type="project" value="TreeGrafter"/>
</dbReference>
<evidence type="ECO:0000256" key="1">
    <source>
        <dbReference type="RuleBase" id="RU366025"/>
    </source>
</evidence>
<dbReference type="GO" id="GO:0006282">
    <property type="term" value="P:regulation of DNA repair"/>
    <property type="evidence" value="ECO:0007669"/>
    <property type="project" value="InterPro"/>
</dbReference>
<evidence type="ECO:0000313" key="5">
    <source>
        <dbReference type="Proteomes" id="UP001152803"/>
    </source>
</evidence>
<dbReference type="SUPFAM" id="SSF54001">
    <property type="entry name" value="Cysteine proteinases"/>
    <property type="match status" value="1"/>
</dbReference>
<feature type="compositionally biased region" description="Basic and acidic residues" evidence="2">
    <location>
        <begin position="633"/>
        <end position="642"/>
    </location>
</feature>
<feature type="compositionally biased region" description="Basic and acidic residues" evidence="2">
    <location>
        <begin position="44"/>
        <end position="61"/>
    </location>
</feature>
<dbReference type="InterPro" id="IPR018200">
    <property type="entry name" value="USP_CS"/>
</dbReference>
<feature type="region of interest" description="Disordered" evidence="2">
    <location>
        <begin position="38"/>
        <end position="73"/>
    </location>
</feature>
<name>A0A9Q1DRE7_CONCO</name>
<dbReference type="GO" id="GO:0004843">
    <property type="term" value="F:cysteine-type deubiquitinase activity"/>
    <property type="evidence" value="ECO:0007669"/>
    <property type="project" value="UniProtKB-UniRule"/>
</dbReference>
<evidence type="ECO:0000256" key="2">
    <source>
        <dbReference type="SAM" id="MobiDB-lite"/>
    </source>
</evidence>
<dbReference type="PROSITE" id="PS00973">
    <property type="entry name" value="USP_2"/>
    <property type="match status" value="1"/>
</dbReference>
<gene>
    <name evidence="4" type="ORF">COCON_G00061330</name>
</gene>
<dbReference type="GO" id="GO:0004197">
    <property type="term" value="F:cysteine-type endopeptidase activity"/>
    <property type="evidence" value="ECO:0007669"/>
    <property type="project" value="InterPro"/>
</dbReference>
<keyword evidence="1" id="KW-0378">Hydrolase</keyword>
<dbReference type="GO" id="GO:0005829">
    <property type="term" value="C:cytosol"/>
    <property type="evidence" value="ECO:0007669"/>
    <property type="project" value="TreeGrafter"/>
</dbReference>
<dbReference type="PANTHER" id="PTHR24006:SF905">
    <property type="entry name" value="UBIQUITIN CARBOXYL-TERMINAL HYDROLASE 1"/>
    <property type="match status" value="1"/>
</dbReference>
<keyword evidence="1" id="KW-0833">Ubl conjugation pathway</keyword>
<accession>A0A9Q1DRE7</accession>
<proteinExistence type="inferred from homology"/>
<feature type="region of interest" description="Disordered" evidence="2">
    <location>
        <begin position="633"/>
        <end position="833"/>
    </location>
</feature>
<dbReference type="Pfam" id="PF00443">
    <property type="entry name" value="UCH"/>
    <property type="match status" value="2"/>
</dbReference>
<dbReference type="GO" id="GO:0006508">
    <property type="term" value="P:proteolysis"/>
    <property type="evidence" value="ECO:0007669"/>
    <property type="project" value="UniProtKB-KW"/>
</dbReference>
<dbReference type="InterPro" id="IPR038765">
    <property type="entry name" value="Papain-like_cys_pep_sf"/>
</dbReference>
<keyword evidence="5" id="KW-1185">Reference proteome</keyword>
<dbReference type="Proteomes" id="UP001152803">
    <property type="component" value="Unassembled WGS sequence"/>
</dbReference>
<feature type="domain" description="USP" evidence="3">
    <location>
        <begin position="86"/>
        <end position="878"/>
    </location>
</feature>
<keyword evidence="1" id="KW-0645">Protease</keyword>
<feature type="compositionally biased region" description="Basic and acidic residues" evidence="2">
    <location>
        <begin position="242"/>
        <end position="251"/>
    </location>
</feature>